<dbReference type="InterPro" id="IPR052807">
    <property type="entry name" value="Mito_transl_resp_regulator"/>
</dbReference>
<dbReference type="Pfam" id="PF00219">
    <property type="entry name" value="IGFBP"/>
    <property type="match status" value="1"/>
</dbReference>
<dbReference type="SMART" id="SM00280">
    <property type="entry name" value="KAZAL"/>
    <property type="match status" value="1"/>
</dbReference>
<dbReference type="PANTHER" id="PTHR46406">
    <property type="entry name" value="NITRIC OXIDE-ASSOCIATED PROTEIN 1"/>
    <property type="match status" value="1"/>
</dbReference>
<dbReference type="GO" id="GO:0005576">
    <property type="term" value="C:extracellular region"/>
    <property type="evidence" value="ECO:0007669"/>
    <property type="project" value="InterPro"/>
</dbReference>
<protein>
    <submittedName>
        <fullName evidence="5">Nitric oxide-associated protein 1</fullName>
    </submittedName>
</protein>
<dbReference type="STRING" id="240159.A0A4U5TTZ4"/>
<keyword evidence="3" id="KW-0732">Signal</keyword>
<evidence type="ECO:0000256" key="1">
    <source>
        <dbReference type="ARBA" id="ARBA00023157"/>
    </source>
</evidence>
<feature type="compositionally biased region" description="Basic and acidic residues" evidence="2">
    <location>
        <begin position="403"/>
        <end position="416"/>
    </location>
</feature>
<feature type="region of interest" description="Disordered" evidence="2">
    <location>
        <begin position="389"/>
        <end position="416"/>
    </location>
</feature>
<evidence type="ECO:0000259" key="4">
    <source>
        <dbReference type="PROSITE" id="PS51323"/>
    </source>
</evidence>
<dbReference type="InterPro" id="IPR002350">
    <property type="entry name" value="Kazal_dom"/>
</dbReference>
<feature type="domain" description="IGFBP N-terminal" evidence="4">
    <location>
        <begin position="20"/>
        <end position="96"/>
    </location>
</feature>
<sequence length="416" mass="44831">MKFLTVLVPFLWLLSVRVSAGPGCGPCDPAQCASLPAEGCPVGSMLDSCGCCSVCAAAEGEMCGGRRAAARRCGSGLECVKSDEDKKSKVGVCACKSNYEVCGTDGVTYRTGCALKTASLTAENQGKEPIHVQNKGEVYNVSGSQVYLSCEAVGVPHLSSPGRGSSELTLNELKDAHWLYDTPGIMKERDILNLLTEQEVMSVVPSQAVVPRTFVLKPGSSLFVGAMARIDFLQGGKSCWFSVVASGRVPVHITSLEKADAIYEKHAGHILLGVPLGGLERMKDFPPLVPQEYRLEGRGYLEAAADIKLSSAGWVAVTAPDGDQLVLRVHGPEAAGFSLRTPPLLPHVIALKGERIRKTAATNPSNRWACWQAGCRTVVQRGCTCRRRRRRRRRSDETSDTAEDWRTDLDHSPDLM</sequence>
<dbReference type="EMBL" id="ML142789">
    <property type="protein sequence ID" value="TKS65026.1"/>
    <property type="molecule type" value="Genomic_DNA"/>
</dbReference>
<reference evidence="5 6" key="1">
    <citation type="submission" date="2019-01" db="EMBL/GenBank/DDBJ databases">
        <title>Genome Assembly of Collichthys lucidus.</title>
        <authorList>
            <person name="Cai M."/>
            <person name="Xiao S."/>
        </authorList>
    </citation>
    <scope>NUCLEOTIDE SEQUENCE [LARGE SCALE GENOMIC DNA]</scope>
    <source>
        <strain evidence="5">JT15FE1705JMU</strain>
        <tissue evidence="5">Muscle</tissue>
    </source>
</reference>
<dbReference type="PROSITE" id="PS51323">
    <property type="entry name" value="IGFBP_N_2"/>
    <property type="match status" value="1"/>
</dbReference>
<dbReference type="InterPro" id="IPR009030">
    <property type="entry name" value="Growth_fac_rcpt_cys_sf"/>
</dbReference>
<organism evidence="5 6">
    <name type="scientific">Collichthys lucidus</name>
    <name type="common">Big head croaker</name>
    <name type="synonym">Sciaena lucida</name>
    <dbReference type="NCBI Taxonomy" id="240159"/>
    <lineage>
        <taxon>Eukaryota</taxon>
        <taxon>Metazoa</taxon>
        <taxon>Chordata</taxon>
        <taxon>Craniata</taxon>
        <taxon>Vertebrata</taxon>
        <taxon>Euteleostomi</taxon>
        <taxon>Actinopterygii</taxon>
        <taxon>Neopterygii</taxon>
        <taxon>Teleostei</taxon>
        <taxon>Neoteleostei</taxon>
        <taxon>Acanthomorphata</taxon>
        <taxon>Eupercaria</taxon>
        <taxon>Sciaenidae</taxon>
        <taxon>Collichthys</taxon>
    </lineage>
</organism>
<evidence type="ECO:0000313" key="6">
    <source>
        <dbReference type="Proteomes" id="UP000298787"/>
    </source>
</evidence>
<dbReference type="SUPFAM" id="SSF57184">
    <property type="entry name" value="Growth factor receptor domain"/>
    <property type="match status" value="1"/>
</dbReference>
<proteinExistence type="predicted"/>
<dbReference type="Gene3D" id="3.30.60.30">
    <property type="match status" value="1"/>
</dbReference>
<dbReference type="Gene3D" id="4.10.40.20">
    <property type="match status" value="1"/>
</dbReference>
<dbReference type="Pfam" id="PF07648">
    <property type="entry name" value="Kazal_2"/>
    <property type="match status" value="1"/>
</dbReference>
<keyword evidence="6" id="KW-1185">Reference proteome</keyword>
<name>A0A4U5TTZ4_COLLU</name>
<dbReference type="AlphaFoldDB" id="A0A4U5TTZ4"/>
<evidence type="ECO:0000313" key="5">
    <source>
        <dbReference type="EMBL" id="TKS65026.1"/>
    </source>
</evidence>
<keyword evidence="1" id="KW-1015">Disulfide bond</keyword>
<dbReference type="PANTHER" id="PTHR46406:SF1">
    <property type="entry name" value="NITRIC OXIDE-ASSOCIATED PROTEIN 1"/>
    <property type="match status" value="1"/>
</dbReference>
<dbReference type="Proteomes" id="UP000298787">
    <property type="component" value="Unassembled WGS sequence"/>
</dbReference>
<gene>
    <name evidence="5" type="ORF">D9C73_027557</name>
</gene>
<accession>A0A4U5TTZ4</accession>
<dbReference type="SMART" id="SM00121">
    <property type="entry name" value="IB"/>
    <property type="match status" value="1"/>
</dbReference>
<evidence type="ECO:0000256" key="2">
    <source>
        <dbReference type="SAM" id="MobiDB-lite"/>
    </source>
</evidence>
<dbReference type="InterPro" id="IPR048422">
    <property type="entry name" value="NOA1/YqeH-like_C"/>
</dbReference>
<feature type="chain" id="PRO_5020936739" evidence="3">
    <location>
        <begin position="21"/>
        <end position="416"/>
    </location>
</feature>
<feature type="signal peptide" evidence="3">
    <location>
        <begin position="1"/>
        <end position="20"/>
    </location>
</feature>
<dbReference type="InterPro" id="IPR000867">
    <property type="entry name" value="IGFBP-like"/>
</dbReference>
<dbReference type="Pfam" id="PF21516">
    <property type="entry name" value="YqeH-like_C"/>
    <property type="match status" value="1"/>
</dbReference>
<dbReference type="FunFam" id="4.10.40.20:FF:000006">
    <property type="entry name" value="insulin-like growth factor-binding protein 7"/>
    <property type="match status" value="1"/>
</dbReference>
<evidence type="ECO:0000256" key="3">
    <source>
        <dbReference type="SAM" id="SignalP"/>
    </source>
</evidence>